<gene>
    <name evidence="2" type="ORF">CSW47_00155</name>
</gene>
<dbReference type="Proteomes" id="UP000286734">
    <property type="component" value="Unassembled WGS sequence"/>
</dbReference>
<evidence type="ECO:0000259" key="1">
    <source>
        <dbReference type="Pfam" id="PF12705"/>
    </source>
</evidence>
<proteinExistence type="predicted"/>
<dbReference type="Gene3D" id="3.90.320.10">
    <property type="match status" value="1"/>
</dbReference>
<sequence length="861" mass="94957">MRAEDPGLIHVTPNRAVARRLGVPYRTLAGLARELLRDGGLLVASPYRARRLLVQAVREALAPKDPQGLAAALEGPVRTLLLLAQASGQGEEALARLAKGASPRLARVARAARRYGELLRGRRLLDPVEVLPRAAALGKRLPLRLWHYPYLGTGELAFLKGVAAPGSEVELLLPEGAWGEANRRAKEALEEVGLKVRPLELAGLGRAFLQGRGLQGREADRVQALRFPDMEAEVRHVLASLKGLLREGLSPGEVALVARDDRRYGPLVAAVGFDQGLPVRLLYRVPVGESRVGSLAALLAQALQDFPYEATLRLLFHPLFPWERKVDLDQARLRRPSGEAWKGLGLPGELLELAQGKTGGELVQGLRRALSPLRKRLEGWPRERAALEALLEGLGELEEEDREGFFQGISELLYHLTVPAQPGYGGVELHTPLARYGGAFRHLFVLGMAEGLTPVPVAEDPFLGLSEVEELERFGLFPEKPWEAAAREALVFAALLGSLKEDGEAVLTYPEVVEGRPVPMSPFLERLGLEPRSPGRTLVGSLVEARRLGLWEGDPLQEAMERALEAERARLEGEASSPHHGATGRPFLPASLSVSQLEDLATCSFRFYAKHLLRPRGDREAGDGDREDLGTFVHQVLARVFRTALEKDARRGEEVRALAAGGLLEEAFSRVEEEWKGRPNPPFFLRRPDWPHRRRRVLRLLARAFEDDEQFLKGDAEIVAVEEAFARAAPELGGLEVRGTIDRLERRSGSHFYLDYKLGSTFPRVKDPKTGALRIDLQLSLYILLHGGGRGRGVYYSLTTGKHDLVPKSLKDGRSWADALREVLRGAHGVLRDGAFEPRPDAEAEACRSCPVELLCRYEGR</sequence>
<dbReference type="EMBL" id="PELP01000004">
    <property type="protein sequence ID" value="RTH08146.1"/>
    <property type="molecule type" value="Genomic_DNA"/>
</dbReference>
<dbReference type="AlphaFoldDB" id="A0A430RI49"/>
<dbReference type="SUPFAM" id="SSF52540">
    <property type="entry name" value="P-loop containing nucleoside triphosphate hydrolases"/>
    <property type="match status" value="1"/>
</dbReference>
<feature type="domain" description="PD-(D/E)XK endonuclease-like" evidence="1">
    <location>
        <begin position="591"/>
        <end position="857"/>
    </location>
</feature>
<accession>A0A430RI49</accession>
<protein>
    <recommendedName>
        <fullName evidence="1">PD-(D/E)XK endonuclease-like domain-containing protein</fullName>
    </recommendedName>
</protein>
<dbReference type="RefSeq" id="WP_126199832.1">
    <property type="nucleotide sequence ID" value="NZ_PELP01000004.1"/>
</dbReference>
<organism evidence="2 3">
    <name type="scientific">Thermus scotoductus</name>
    <dbReference type="NCBI Taxonomy" id="37636"/>
    <lineage>
        <taxon>Bacteria</taxon>
        <taxon>Thermotogati</taxon>
        <taxon>Deinococcota</taxon>
        <taxon>Deinococci</taxon>
        <taxon>Thermales</taxon>
        <taxon>Thermaceae</taxon>
        <taxon>Thermus</taxon>
    </lineage>
</organism>
<dbReference type="InterPro" id="IPR027417">
    <property type="entry name" value="P-loop_NTPase"/>
</dbReference>
<dbReference type="InterPro" id="IPR038726">
    <property type="entry name" value="PDDEXK_AddAB-type"/>
</dbReference>
<dbReference type="Pfam" id="PF12705">
    <property type="entry name" value="PDDEXK_1"/>
    <property type="match status" value="1"/>
</dbReference>
<name>A0A430RI49_THESC</name>
<evidence type="ECO:0000313" key="2">
    <source>
        <dbReference type="EMBL" id="RTH08146.1"/>
    </source>
</evidence>
<evidence type="ECO:0000313" key="3">
    <source>
        <dbReference type="Proteomes" id="UP000286734"/>
    </source>
</evidence>
<reference evidence="2 3" key="1">
    <citation type="journal article" date="2019" name="Extremophiles">
        <title>Biogeography of thermophiles and predominance of Thermus scotoductus in domestic water heaters.</title>
        <authorList>
            <person name="Wilpiszeski R.L."/>
            <person name="Zhang Z."/>
            <person name="House C.H."/>
        </authorList>
    </citation>
    <scope>NUCLEOTIDE SEQUENCE [LARGE SCALE GENOMIC DNA]</scope>
    <source>
        <strain evidence="2 3">34_S34</strain>
    </source>
</reference>
<comment type="caution">
    <text evidence="2">The sequence shown here is derived from an EMBL/GenBank/DDBJ whole genome shotgun (WGS) entry which is preliminary data.</text>
</comment>
<dbReference type="InterPro" id="IPR011604">
    <property type="entry name" value="PDDEXK-like_dom_sf"/>
</dbReference>